<dbReference type="AlphaFoldDB" id="A0ABD1RVL5"/>
<keyword evidence="1" id="KW-0255">Endonuclease</keyword>
<evidence type="ECO:0000313" key="1">
    <source>
        <dbReference type="EMBL" id="KAL2492059.1"/>
    </source>
</evidence>
<dbReference type="Proteomes" id="UP001604336">
    <property type="component" value="Unassembled WGS sequence"/>
</dbReference>
<accession>A0ABD1RVL5</accession>
<protein>
    <submittedName>
        <fullName evidence="1">Endonuclease/exonuclease/phosphatase superfamily</fullName>
    </submittedName>
</protein>
<keyword evidence="1" id="KW-0378">Hydrolase</keyword>
<sequence length="362" mass="41191">MPLRIDEATADLLRPSEARVCVEVNLEHKLPNRIWIDQSLLLLRHNKPIDVFKLLFLIGPERVKRMRLFLRLQGSVPVVGSSLAHSLVVIPPPIMPVGPTHQLPPIIPTVVASKPAQTAVYDPLLDYIMSVLRETSSFSVRVDPHGHFRMNSSDDLTGLDERHEADGFTTVQRKKNPKVTNITWSNRRRNLWIGLHQIFLSLDGPWIVGGDFNMIAHNGERTGRNTRDRSNLVFTDMIMDCSLTYVGYSGNEYTGQIRVRDTECRVDETELDHDRDLSPSHHDTRHQAQAFLNCTLSIEEGRHIRARIWSITLASGKVFEPYETIQPSTISFFEELLLAPHQPVDPNRPSIIPRLVFGEDNL</sequence>
<gene>
    <name evidence="1" type="ORF">Adt_27687</name>
</gene>
<keyword evidence="2" id="KW-1185">Reference proteome</keyword>
<keyword evidence="1" id="KW-0540">Nuclease</keyword>
<name>A0ABD1RVL5_9LAMI</name>
<dbReference type="InterPro" id="IPR036691">
    <property type="entry name" value="Endo/exonu/phosph_ase_sf"/>
</dbReference>
<organism evidence="1 2">
    <name type="scientific">Abeliophyllum distichum</name>
    <dbReference type="NCBI Taxonomy" id="126358"/>
    <lineage>
        <taxon>Eukaryota</taxon>
        <taxon>Viridiplantae</taxon>
        <taxon>Streptophyta</taxon>
        <taxon>Embryophyta</taxon>
        <taxon>Tracheophyta</taxon>
        <taxon>Spermatophyta</taxon>
        <taxon>Magnoliopsida</taxon>
        <taxon>eudicotyledons</taxon>
        <taxon>Gunneridae</taxon>
        <taxon>Pentapetalae</taxon>
        <taxon>asterids</taxon>
        <taxon>lamiids</taxon>
        <taxon>Lamiales</taxon>
        <taxon>Oleaceae</taxon>
        <taxon>Forsythieae</taxon>
        <taxon>Abeliophyllum</taxon>
    </lineage>
</organism>
<reference evidence="2" key="1">
    <citation type="submission" date="2024-07" db="EMBL/GenBank/DDBJ databases">
        <title>Two chromosome-level genome assemblies of Korean endemic species Abeliophyllum distichum and Forsythia ovata (Oleaceae).</title>
        <authorList>
            <person name="Jang H."/>
        </authorList>
    </citation>
    <scope>NUCLEOTIDE SEQUENCE [LARGE SCALE GENOMIC DNA]</scope>
</reference>
<dbReference type="GO" id="GO:0004519">
    <property type="term" value="F:endonuclease activity"/>
    <property type="evidence" value="ECO:0007669"/>
    <property type="project" value="UniProtKB-KW"/>
</dbReference>
<dbReference type="EMBL" id="JBFOLK010000008">
    <property type="protein sequence ID" value="KAL2492059.1"/>
    <property type="molecule type" value="Genomic_DNA"/>
</dbReference>
<proteinExistence type="predicted"/>
<comment type="caution">
    <text evidence="1">The sequence shown here is derived from an EMBL/GenBank/DDBJ whole genome shotgun (WGS) entry which is preliminary data.</text>
</comment>
<evidence type="ECO:0000313" key="2">
    <source>
        <dbReference type="Proteomes" id="UP001604336"/>
    </source>
</evidence>
<dbReference type="SUPFAM" id="SSF56219">
    <property type="entry name" value="DNase I-like"/>
    <property type="match status" value="1"/>
</dbReference>